<evidence type="ECO:0000313" key="3">
    <source>
        <dbReference type="Proteomes" id="UP000006039"/>
    </source>
</evidence>
<keyword evidence="3" id="KW-1185">Reference proteome</keyword>
<dbReference type="Proteomes" id="UP000006039">
    <property type="component" value="Unassembled WGS sequence"/>
</dbReference>
<accession>J8QM98</accession>
<sequence length="108" mass="11882">MVILAAAPDSQGRDFDSLLLLFPLPSLRDGREAICANNVAETRVTGTTLIPDDARPALLGLRDPVSAVHTLGHQRRRLQSAFFDLFSPNSPMRMQSHEMKKKVLAGED</sequence>
<dbReference type="RefSeq" id="XP_009229103.1">
    <property type="nucleotide sequence ID" value="XM_009230839.1"/>
</dbReference>
<reference evidence="1" key="2">
    <citation type="submission" date="2010-07" db="EMBL/GenBank/DDBJ databases">
        <authorList>
            <consortium name="The Broad Institute Genome Sequencing Platform"/>
            <consortium name="Broad Institute Genome Sequencing Center for Infectious Disease"/>
            <person name="Ma L.-J."/>
            <person name="Dead R."/>
            <person name="Young S."/>
            <person name="Zeng Q."/>
            <person name="Koehrsen M."/>
            <person name="Alvarado L."/>
            <person name="Berlin A."/>
            <person name="Chapman S.B."/>
            <person name="Chen Z."/>
            <person name="Freedman E."/>
            <person name="Gellesch M."/>
            <person name="Goldberg J."/>
            <person name="Griggs A."/>
            <person name="Gujja S."/>
            <person name="Heilman E.R."/>
            <person name="Heiman D."/>
            <person name="Hepburn T."/>
            <person name="Howarth C."/>
            <person name="Jen D."/>
            <person name="Larson L."/>
            <person name="Mehta T."/>
            <person name="Neiman D."/>
            <person name="Pearson M."/>
            <person name="Roberts A."/>
            <person name="Saif S."/>
            <person name="Shea T."/>
            <person name="Shenoy N."/>
            <person name="Sisk P."/>
            <person name="Stolte C."/>
            <person name="Sykes S."/>
            <person name="Walk T."/>
            <person name="White J."/>
            <person name="Yandava C."/>
            <person name="Haas B."/>
            <person name="Nusbaum C."/>
            <person name="Birren B."/>
        </authorList>
    </citation>
    <scope>NUCLEOTIDE SEQUENCE</scope>
    <source>
        <strain evidence="1">R3-111a-1</strain>
    </source>
</reference>
<feature type="non-terminal residue" evidence="1">
    <location>
        <position position="108"/>
    </location>
</feature>
<reference evidence="1" key="3">
    <citation type="submission" date="2010-09" db="EMBL/GenBank/DDBJ databases">
        <title>Annotation of Gaeumannomyces graminis var. tritici R3-111a-1.</title>
        <authorList>
            <consortium name="The Broad Institute Genome Sequencing Platform"/>
            <person name="Ma L.-J."/>
            <person name="Dead R."/>
            <person name="Young S.K."/>
            <person name="Zeng Q."/>
            <person name="Gargeya S."/>
            <person name="Fitzgerald M."/>
            <person name="Haas B."/>
            <person name="Abouelleil A."/>
            <person name="Alvarado L."/>
            <person name="Arachchi H.M."/>
            <person name="Berlin A."/>
            <person name="Brown A."/>
            <person name="Chapman S.B."/>
            <person name="Chen Z."/>
            <person name="Dunbar C."/>
            <person name="Freedman E."/>
            <person name="Gearin G."/>
            <person name="Gellesch M."/>
            <person name="Goldberg J."/>
            <person name="Griggs A."/>
            <person name="Gujja S."/>
            <person name="Heiman D."/>
            <person name="Howarth C."/>
            <person name="Larson L."/>
            <person name="Lui A."/>
            <person name="MacDonald P.J.P."/>
            <person name="Mehta T."/>
            <person name="Montmayeur A."/>
            <person name="Murphy C."/>
            <person name="Neiman D."/>
            <person name="Pearson M."/>
            <person name="Priest M."/>
            <person name="Roberts A."/>
            <person name="Saif S."/>
            <person name="Shea T."/>
            <person name="Shenoy N."/>
            <person name="Sisk P."/>
            <person name="Stolte C."/>
            <person name="Sykes S."/>
            <person name="Yandava C."/>
            <person name="Wortman J."/>
            <person name="Nusbaum C."/>
            <person name="Birren B."/>
        </authorList>
    </citation>
    <scope>NUCLEOTIDE SEQUENCE</scope>
    <source>
        <strain evidence="1">R3-111a-1</strain>
    </source>
</reference>
<proteinExistence type="predicted"/>
<dbReference type="AlphaFoldDB" id="J8QM98"/>
<protein>
    <submittedName>
        <fullName evidence="1 2">Uncharacterized protein</fullName>
    </submittedName>
</protein>
<organism evidence="1">
    <name type="scientific">Gaeumannomyces tritici (strain R3-111a-1)</name>
    <name type="common">Wheat and barley take-all root rot fungus</name>
    <name type="synonym">Gaeumannomyces graminis var. tritici</name>
    <dbReference type="NCBI Taxonomy" id="644352"/>
    <lineage>
        <taxon>Eukaryota</taxon>
        <taxon>Fungi</taxon>
        <taxon>Dikarya</taxon>
        <taxon>Ascomycota</taxon>
        <taxon>Pezizomycotina</taxon>
        <taxon>Sordariomycetes</taxon>
        <taxon>Sordariomycetidae</taxon>
        <taxon>Magnaporthales</taxon>
        <taxon>Magnaporthaceae</taxon>
        <taxon>Gaeumannomyces</taxon>
    </lineage>
</organism>
<evidence type="ECO:0000313" key="1">
    <source>
        <dbReference type="EMBL" id="EJT69318.1"/>
    </source>
</evidence>
<reference evidence="2" key="4">
    <citation type="journal article" date="2015" name="G3 (Bethesda)">
        <title>Genome sequences of three phytopathogenic species of the Magnaporthaceae family of fungi.</title>
        <authorList>
            <person name="Okagaki L.H."/>
            <person name="Nunes C.C."/>
            <person name="Sailsbery J."/>
            <person name="Clay B."/>
            <person name="Brown D."/>
            <person name="John T."/>
            <person name="Oh Y."/>
            <person name="Young N."/>
            <person name="Fitzgerald M."/>
            <person name="Haas B.J."/>
            <person name="Zeng Q."/>
            <person name="Young S."/>
            <person name="Adiconis X."/>
            <person name="Fan L."/>
            <person name="Levin J.Z."/>
            <person name="Mitchell T.K."/>
            <person name="Okubara P.A."/>
            <person name="Farman M.L."/>
            <person name="Kohn L.M."/>
            <person name="Birren B."/>
            <person name="Ma L.-J."/>
            <person name="Dean R.A."/>
        </authorList>
    </citation>
    <scope>NUCLEOTIDE SEQUENCE</scope>
    <source>
        <strain evidence="2">R3-111a-1</strain>
    </source>
</reference>
<reference evidence="3" key="1">
    <citation type="submission" date="2010-07" db="EMBL/GenBank/DDBJ databases">
        <title>The genome sequence of Gaeumannomyces graminis var. tritici strain R3-111a-1.</title>
        <authorList>
            <consortium name="The Broad Institute Genome Sequencing Platform"/>
            <person name="Ma L.-J."/>
            <person name="Dead R."/>
            <person name="Young S."/>
            <person name="Zeng Q."/>
            <person name="Koehrsen M."/>
            <person name="Alvarado L."/>
            <person name="Berlin A."/>
            <person name="Chapman S.B."/>
            <person name="Chen Z."/>
            <person name="Freedman E."/>
            <person name="Gellesch M."/>
            <person name="Goldberg J."/>
            <person name="Griggs A."/>
            <person name="Gujja S."/>
            <person name="Heilman E.R."/>
            <person name="Heiman D."/>
            <person name="Hepburn T."/>
            <person name="Howarth C."/>
            <person name="Jen D."/>
            <person name="Larson L."/>
            <person name="Mehta T."/>
            <person name="Neiman D."/>
            <person name="Pearson M."/>
            <person name="Roberts A."/>
            <person name="Saif S."/>
            <person name="Shea T."/>
            <person name="Shenoy N."/>
            <person name="Sisk P."/>
            <person name="Stolte C."/>
            <person name="Sykes S."/>
            <person name="Walk T."/>
            <person name="White J."/>
            <person name="Yandava C."/>
            <person name="Haas B."/>
            <person name="Nusbaum C."/>
            <person name="Birren B."/>
        </authorList>
    </citation>
    <scope>NUCLEOTIDE SEQUENCE [LARGE SCALE GENOMIC DNA]</scope>
    <source>
        <strain evidence="3">R3-111a-1</strain>
    </source>
</reference>
<gene>
    <name evidence="2" type="primary">20353395</name>
    <name evidence="1" type="ORF">GGTG_12937</name>
</gene>
<dbReference type="EnsemblFungi" id="EJT69318">
    <property type="protein sequence ID" value="EJT69318"/>
    <property type="gene ID" value="GGTG_12937"/>
</dbReference>
<name>J8QM98_GAET3</name>
<evidence type="ECO:0000313" key="2">
    <source>
        <dbReference type="EnsemblFungi" id="EJT69318"/>
    </source>
</evidence>
<reference evidence="2" key="5">
    <citation type="submission" date="2018-04" db="UniProtKB">
        <authorList>
            <consortium name="EnsemblFungi"/>
        </authorList>
    </citation>
    <scope>IDENTIFICATION</scope>
    <source>
        <strain evidence="2">R3-111a-1</strain>
    </source>
</reference>
<dbReference type="GeneID" id="20353395"/>
<dbReference type="VEuPathDB" id="FungiDB:GGTG_12937"/>
<dbReference type="EMBL" id="GL385404">
    <property type="protein sequence ID" value="EJT69318.1"/>
    <property type="molecule type" value="Genomic_DNA"/>
</dbReference>